<dbReference type="AlphaFoldDB" id="A0A0F9K101"/>
<protein>
    <recommendedName>
        <fullName evidence="2">HEPN domain-containing protein</fullName>
    </recommendedName>
</protein>
<comment type="caution">
    <text evidence="1">The sequence shown here is derived from an EMBL/GenBank/DDBJ whole genome shotgun (WGS) entry which is preliminary data.</text>
</comment>
<accession>A0A0F9K101</accession>
<organism evidence="1">
    <name type="scientific">marine sediment metagenome</name>
    <dbReference type="NCBI Taxonomy" id="412755"/>
    <lineage>
        <taxon>unclassified sequences</taxon>
        <taxon>metagenomes</taxon>
        <taxon>ecological metagenomes</taxon>
    </lineage>
</organism>
<evidence type="ECO:0008006" key="2">
    <source>
        <dbReference type="Google" id="ProtNLM"/>
    </source>
</evidence>
<evidence type="ECO:0000313" key="1">
    <source>
        <dbReference type="EMBL" id="KKM15823.1"/>
    </source>
</evidence>
<proteinExistence type="predicted"/>
<gene>
    <name evidence="1" type="ORF">LCGC14_1692130</name>
</gene>
<dbReference type="EMBL" id="LAZR01014815">
    <property type="protein sequence ID" value="KKM15823.1"/>
    <property type="molecule type" value="Genomic_DNA"/>
</dbReference>
<reference evidence="1" key="1">
    <citation type="journal article" date="2015" name="Nature">
        <title>Complex archaea that bridge the gap between prokaryotes and eukaryotes.</title>
        <authorList>
            <person name="Spang A."/>
            <person name="Saw J.H."/>
            <person name="Jorgensen S.L."/>
            <person name="Zaremba-Niedzwiedzka K."/>
            <person name="Martijn J."/>
            <person name="Lind A.E."/>
            <person name="van Eijk R."/>
            <person name="Schleper C."/>
            <person name="Guy L."/>
            <person name="Ettema T.J."/>
        </authorList>
    </citation>
    <scope>NUCLEOTIDE SEQUENCE</scope>
</reference>
<sequence>MSRMGEEMEKRLDANKYWMYEALVGIRKLLVSNFLAEESLEEALEHIHRIAERVLTKIEGG</sequence>
<name>A0A0F9K101_9ZZZZ</name>